<reference evidence="2" key="1">
    <citation type="journal article" date="2017" name="Elife">
        <title>The kinetoplastid-infecting Bodo saltans virus (BsV), a window into the most abundant giant viruses in the sea.</title>
        <authorList>
            <person name="Deeg C.M."/>
            <person name="Chow C.-E.T."/>
            <person name="Suttle C.A."/>
        </authorList>
    </citation>
    <scope>NUCLEOTIDE SEQUENCE</scope>
    <source>
        <strain evidence="2">NG1</strain>
    </source>
</reference>
<dbReference type="EMBL" id="MF782455">
    <property type="protein sequence ID" value="ATZ80286.1"/>
    <property type="molecule type" value="Genomic_DNA"/>
</dbReference>
<gene>
    <name evidence="2" type="ORF">BMW23_0228</name>
</gene>
<evidence type="ECO:0000313" key="2">
    <source>
        <dbReference type="EMBL" id="ATZ80286.1"/>
    </source>
</evidence>
<evidence type="ECO:0000256" key="1">
    <source>
        <dbReference type="SAM" id="Phobius"/>
    </source>
</evidence>
<protein>
    <submittedName>
        <fullName evidence="2">Uncharacterized protein</fullName>
    </submittedName>
</protein>
<keyword evidence="1" id="KW-0812">Transmembrane</keyword>
<feature type="transmembrane region" description="Helical" evidence="1">
    <location>
        <begin position="12"/>
        <end position="36"/>
    </location>
</feature>
<evidence type="ECO:0000313" key="3">
    <source>
        <dbReference type="Proteomes" id="UP000240325"/>
    </source>
</evidence>
<proteinExistence type="predicted"/>
<sequence>MVHGNFNVYEKYIFNILYTLMSKRMFVMLFYVLIIYF</sequence>
<organism evidence="2">
    <name type="scientific">Bodo saltans virus</name>
    <dbReference type="NCBI Taxonomy" id="2024608"/>
    <lineage>
        <taxon>Viruses</taxon>
        <taxon>Varidnaviria</taxon>
        <taxon>Bamfordvirae</taxon>
        <taxon>Nucleocytoviricota</taxon>
        <taxon>Megaviricetes</taxon>
        <taxon>Imitervirales</taxon>
        <taxon>Mimiviridae</taxon>
        <taxon>Klosneuvirinae</taxon>
        <taxon>Theiavirus</taxon>
        <taxon>Theiavirus salishense</taxon>
    </lineage>
</organism>
<name>A0A2H4UTV4_9VIRU</name>
<dbReference type="Proteomes" id="UP000240325">
    <property type="component" value="Segment"/>
</dbReference>
<keyword evidence="1" id="KW-1133">Transmembrane helix</keyword>
<keyword evidence="1" id="KW-0472">Membrane</keyword>
<keyword evidence="3" id="KW-1185">Reference proteome</keyword>
<accession>A0A2H4UTV4</accession>